<reference evidence="6" key="2">
    <citation type="journal article" date="2023" name="Plants (Basel)">
        <title>Annotation of the Turnera subulata (Passifloraceae) Draft Genome Reveals the S-Locus Evolved after the Divergence of Turneroideae from Passifloroideae in a Stepwise Manner.</title>
        <authorList>
            <person name="Henning P.M."/>
            <person name="Roalson E.H."/>
            <person name="Mir W."/>
            <person name="McCubbin A.G."/>
            <person name="Shore J.S."/>
        </authorList>
    </citation>
    <scope>NUCLEOTIDE SEQUENCE</scope>
    <source>
        <strain evidence="6">F60SS</strain>
    </source>
</reference>
<evidence type="ECO:0000256" key="2">
    <source>
        <dbReference type="ARBA" id="ARBA00007267"/>
    </source>
</evidence>
<protein>
    <recommendedName>
        <fullName evidence="5">CRC domain-containing protein</fullName>
    </recommendedName>
</protein>
<dbReference type="PANTHER" id="PTHR12446:SF34">
    <property type="entry name" value="PROTEIN LIN-54 HOMOLOG"/>
    <property type="match status" value="1"/>
</dbReference>
<dbReference type="EMBL" id="JAKUCV010007296">
    <property type="protein sequence ID" value="KAJ4823999.1"/>
    <property type="molecule type" value="Genomic_DNA"/>
</dbReference>
<evidence type="ECO:0000259" key="5">
    <source>
        <dbReference type="PROSITE" id="PS51634"/>
    </source>
</evidence>
<keyword evidence="7" id="KW-1185">Reference proteome</keyword>
<dbReference type="OrthoDB" id="6283463at2759"/>
<dbReference type="Pfam" id="PF03638">
    <property type="entry name" value="TCR"/>
    <property type="match status" value="2"/>
</dbReference>
<comment type="similarity">
    <text evidence="2">Belongs to the lin-54 family.</text>
</comment>
<evidence type="ECO:0000313" key="7">
    <source>
        <dbReference type="Proteomes" id="UP001141552"/>
    </source>
</evidence>
<feature type="region of interest" description="Disordered" evidence="4">
    <location>
        <begin position="215"/>
        <end position="263"/>
    </location>
</feature>
<name>A0A9Q0F328_9ROSI</name>
<dbReference type="GO" id="GO:0006355">
    <property type="term" value="P:regulation of DNA-templated transcription"/>
    <property type="evidence" value="ECO:0007669"/>
    <property type="project" value="TreeGrafter"/>
</dbReference>
<dbReference type="Proteomes" id="UP001141552">
    <property type="component" value="Unassembled WGS sequence"/>
</dbReference>
<dbReference type="GO" id="GO:0005634">
    <property type="term" value="C:nucleus"/>
    <property type="evidence" value="ECO:0007669"/>
    <property type="project" value="UniProtKB-SubCell"/>
</dbReference>
<organism evidence="6 7">
    <name type="scientific">Turnera subulata</name>
    <dbReference type="NCBI Taxonomy" id="218843"/>
    <lineage>
        <taxon>Eukaryota</taxon>
        <taxon>Viridiplantae</taxon>
        <taxon>Streptophyta</taxon>
        <taxon>Embryophyta</taxon>
        <taxon>Tracheophyta</taxon>
        <taxon>Spermatophyta</taxon>
        <taxon>Magnoliopsida</taxon>
        <taxon>eudicotyledons</taxon>
        <taxon>Gunneridae</taxon>
        <taxon>Pentapetalae</taxon>
        <taxon>rosids</taxon>
        <taxon>fabids</taxon>
        <taxon>Malpighiales</taxon>
        <taxon>Passifloraceae</taxon>
        <taxon>Turnera</taxon>
    </lineage>
</organism>
<evidence type="ECO:0000313" key="6">
    <source>
        <dbReference type="EMBL" id="KAJ4823999.1"/>
    </source>
</evidence>
<proteinExistence type="inferred from homology"/>
<evidence type="ECO:0000256" key="1">
    <source>
        <dbReference type="ARBA" id="ARBA00004123"/>
    </source>
</evidence>
<comment type="caution">
    <text evidence="6">The sequence shown here is derived from an EMBL/GenBank/DDBJ whole genome shotgun (WGS) entry which is preliminary data.</text>
</comment>
<feature type="domain" description="CRC" evidence="5">
    <location>
        <begin position="17"/>
        <end position="143"/>
    </location>
</feature>
<keyword evidence="3" id="KW-0539">Nucleus</keyword>
<evidence type="ECO:0000256" key="4">
    <source>
        <dbReference type="SAM" id="MobiDB-lite"/>
    </source>
</evidence>
<reference evidence="6" key="1">
    <citation type="submission" date="2022-02" db="EMBL/GenBank/DDBJ databases">
        <authorList>
            <person name="Henning P.M."/>
            <person name="McCubbin A.G."/>
            <person name="Shore J.S."/>
        </authorList>
    </citation>
    <scope>NUCLEOTIDE SEQUENCE</scope>
    <source>
        <strain evidence="6">F60SS</strain>
        <tissue evidence="6">Leaves</tissue>
    </source>
</reference>
<dbReference type="InterPro" id="IPR028307">
    <property type="entry name" value="Lin-54_fam"/>
</dbReference>
<sequence>AYFHQVRVDAGGLHHLAAAAATATEAIETIVNRYCACFASGSFCDGCSCDDCHNNVDNEAARRKAAESILERNPNAFKPKIVRAPSNSDVDGYEEMGVPLVGKHNKGCHCKRTRCLKGYCECFQANILCSENCKCTNCRNLERCKPKVAVSCGNQGTIKARIELKNVAPSTGIVSSCYGSSEENRKRKFQQFVDSNKESIAIQILAELQQEGKREIQGTKENQTTSALAVKERKSHEKEPHDQKVALPNHLGGNQCDTVSMDDSRSGVTHVQERLHHAKDGLRYSRGDASSTGTGSIEHHQSRSCNGNVYMEQERLILMRLRDILKRIIIFGAMRGNTLPIIPSTRHMH</sequence>
<dbReference type="SMART" id="SM01114">
    <property type="entry name" value="CXC"/>
    <property type="match status" value="2"/>
</dbReference>
<gene>
    <name evidence="6" type="ORF">Tsubulata_033096</name>
</gene>
<accession>A0A9Q0F328</accession>
<evidence type="ECO:0000256" key="3">
    <source>
        <dbReference type="ARBA" id="ARBA00023242"/>
    </source>
</evidence>
<feature type="non-terminal residue" evidence="6">
    <location>
        <position position="349"/>
    </location>
</feature>
<dbReference type="PANTHER" id="PTHR12446">
    <property type="entry name" value="TESMIN/TSO1-RELATED"/>
    <property type="match status" value="1"/>
</dbReference>
<dbReference type="PROSITE" id="PS51634">
    <property type="entry name" value="CRC"/>
    <property type="match status" value="1"/>
</dbReference>
<comment type="subcellular location">
    <subcellularLocation>
        <location evidence="1">Nucleus</location>
    </subcellularLocation>
</comment>
<feature type="region of interest" description="Disordered" evidence="4">
    <location>
        <begin position="283"/>
        <end position="303"/>
    </location>
</feature>
<dbReference type="InterPro" id="IPR005172">
    <property type="entry name" value="CRC"/>
</dbReference>
<feature type="compositionally biased region" description="Basic and acidic residues" evidence="4">
    <location>
        <begin position="230"/>
        <end position="244"/>
    </location>
</feature>
<dbReference type="AlphaFoldDB" id="A0A9Q0F328"/>
<dbReference type="InterPro" id="IPR033467">
    <property type="entry name" value="Tesmin/TSO1-like_CXC"/>
</dbReference>